<evidence type="ECO:0000313" key="2">
    <source>
        <dbReference type="EMBL" id="OEU06961.1"/>
    </source>
</evidence>
<sequence length="228" mass="25548">MSSIWSLPPYLIRLNIIGMIILCSSVLVGIVFQLDISYVLPITLIGTFIIFYVAFLEEQLYRDIRFVQTILVEITGRGGTPVYYQASFKDGETHPGHSDLWNVYFEQKKNENGEDIVLPLNLISGTVEIRLGGIVVTDMNSLPSSVNDLDWLFSDNEENPQIVCRVGPVLYEDYLYLTEDEIDAGDVVDAISGSPDLRFNQETPLNLTIIGIGLKKESIGSLLYVCIF</sequence>
<dbReference type="KEGG" id="fcy:FRACYDRAFT_252592"/>
<proteinExistence type="predicted"/>
<reference evidence="2 3" key="1">
    <citation type="submission" date="2016-09" db="EMBL/GenBank/DDBJ databases">
        <title>Extensive genetic diversity and differential bi-allelic expression allows diatom success in the polar Southern Ocean.</title>
        <authorList>
            <consortium name="DOE Joint Genome Institute"/>
            <person name="Mock T."/>
            <person name="Otillar R.P."/>
            <person name="Strauss J."/>
            <person name="Dupont C."/>
            <person name="Frickenhaus S."/>
            <person name="Maumus F."/>
            <person name="Mcmullan M."/>
            <person name="Sanges R."/>
            <person name="Schmutz J."/>
            <person name="Toseland A."/>
            <person name="Valas R."/>
            <person name="Veluchamy A."/>
            <person name="Ward B.J."/>
            <person name="Allen A."/>
            <person name="Barry K."/>
            <person name="Falciatore A."/>
            <person name="Ferrante M."/>
            <person name="Fortunato A.E."/>
            <person name="Gloeckner G."/>
            <person name="Gruber A."/>
            <person name="Hipkin R."/>
            <person name="Janech M."/>
            <person name="Kroth P."/>
            <person name="Leese F."/>
            <person name="Lindquist E."/>
            <person name="Lyon B.R."/>
            <person name="Martin J."/>
            <person name="Mayer C."/>
            <person name="Parker M."/>
            <person name="Quesneville H."/>
            <person name="Raymond J."/>
            <person name="Uhlig C."/>
            <person name="Valentin K.U."/>
            <person name="Worden A.Z."/>
            <person name="Armbrust E.V."/>
            <person name="Bowler C."/>
            <person name="Green B."/>
            <person name="Moulton V."/>
            <person name="Van Oosterhout C."/>
            <person name="Grigoriev I."/>
        </authorList>
    </citation>
    <scope>NUCLEOTIDE SEQUENCE [LARGE SCALE GENOMIC DNA]</scope>
    <source>
        <strain evidence="2 3">CCMP1102</strain>
    </source>
</reference>
<keyword evidence="3" id="KW-1185">Reference proteome</keyword>
<name>A0A1E7EM43_9STRA</name>
<evidence type="ECO:0000313" key="3">
    <source>
        <dbReference type="Proteomes" id="UP000095751"/>
    </source>
</evidence>
<dbReference type="EMBL" id="KV784394">
    <property type="protein sequence ID" value="OEU06961.1"/>
    <property type="molecule type" value="Genomic_DNA"/>
</dbReference>
<feature type="transmembrane region" description="Helical" evidence="1">
    <location>
        <begin position="12"/>
        <end position="32"/>
    </location>
</feature>
<feature type="transmembrane region" description="Helical" evidence="1">
    <location>
        <begin position="38"/>
        <end position="56"/>
    </location>
</feature>
<keyword evidence="1" id="KW-0472">Membrane</keyword>
<gene>
    <name evidence="2" type="ORF">FRACYDRAFT_252592</name>
</gene>
<dbReference type="Proteomes" id="UP000095751">
    <property type="component" value="Unassembled WGS sequence"/>
</dbReference>
<dbReference type="InParanoid" id="A0A1E7EM43"/>
<protein>
    <submittedName>
        <fullName evidence="2">Uncharacterized protein</fullName>
    </submittedName>
</protein>
<dbReference type="AlphaFoldDB" id="A0A1E7EM43"/>
<organism evidence="2 3">
    <name type="scientific">Fragilariopsis cylindrus CCMP1102</name>
    <dbReference type="NCBI Taxonomy" id="635003"/>
    <lineage>
        <taxon>Eukaryota</taxon>
        <taxon>Sar</taxon>
        <taxon>Stramenopiles</taxon>
        <taxon>Ochrophyta</taxon>
        <taxon>Bacillariophyta</taxon>
        <taxon>Bacillariophyceae</taxon>
        <taxon>Bacillariophycidae</taxon>
        <taxon>Bacillariales</taxon>
        <taxon>Bacillariaceae</taxon>
        <taxon>Fragilariopsis</taxon>
    </lineage>
</organism>
<keyword evidence="1" id="KW-1133">Transmembrane helix</keyword>
<evidence type="ECO:0000256" key="1">
    <source>
        <dbReference type="SAM" id="Phobius"/>
    </source>
</evidence>
<accession>A0A1E7EM43</accession>
<keyword evidence="1" id="KW-0812">Transmembrane</keyword>